<feature type="transmembrane region" description="Helical" evidence="7">
    <location>
        <begin position="796"/>
        <end position="818"/>
    </location>
</feature>
<dbReference type="OrthoDB" id="9793166at2"/>
<keyword evidence="4 7" id="KW-1133">Transmembrane helix</keyword>
<dbReference type="RefSeq" id="WP_103082109.1">
    <property type="nucleotide sequence ID" value="NZ_CP021850.1"/>
</dbReference>
<dbReference type="KEGG" id="cthd:CDO33_11600"/>
<dbReference type="GO" id="GO:0022857">
    <property type="term" value="F:transmembrane transporter activity"/>
    <property type="evidence" value="ECO:0007669"/>
    <property type="project" value="TreeGrafter"/>
</dbReference>
<feature type="transmembrane region" description="Helical" evidence="7">
    <location>
        <begin position="830"/>
        <end position="854"/>
    </location>
</feature>
<feature type="transmembrane region" description="Helical" evidence="7">
    <location>
        <begin position="743"/>
        <end position="764"/>
    </location>
</feature>
<keyword evidence="5 7" id="KW-0472">Membrane</keyword>
<evidence type="ECO:0000256" key="4">
    <source>
        <dbReference type="ARBA" id="ARBA00022989"/>
    </source>
</evidence>
<evidence type="ECO:0000313" key="11">
    <source>
        <dbReference type="Proteomes" id="UP000236151"/>
    </source>
</evidence>
<feature type="transmembrane region" description="Helical" evidence="7">
    <location>
        <begin position="382"/>
        <end position="404"/>
    </location>
</feature>
<evidence type="ECO:0000256" key="2">
    <source>
        <dbReference type="ARBA" id="ARBA00022475"/>
    </source>
</evidence>
<evidence type="ECO:0000256" key="7">
    <source>
        <dbReference type="SAM" id="Phobius"/>
    </source>
</evidence>
<evidence type="ECO:0000259" key="9">
    <source>
        <dbReference type="Pfam" id="PF12704"/>
    </source>
</evidence>
<feature type="transmembrane region" description="Helical" evidence="7">
    <location>
        <begin position="459"/>
        <end position="483"/>
    </location>
</feature>
<organism evidence="10 11">
    <name type="scientific">Clostridium thermosuccinogenes</name>
    <dbReference type="NCBI Taxonomy" id="84032"/>
    <lineage>
        <taxon>Bacteria</taxon>
        <taxon>Bacillati</taxon>
        <taxon>Bacillota</taxon>
        <taxon>Clostridia</taxon>
        <taxon>Eubacteriales</taxon>
        <taxon>Clostridiaceae</taxon>
        <taxon>Clostridium</taxon>
    </lineage>
</organism>
<evidence type="ECO:0000256" key="3">
    <source>
        <dbReference type="ARBA" id="ARBA00022692"/>
    </source>
</evidence>
<comment type="caution">
    <text evidence="10">The sequence shown here is derived from an EMBL/GenBank/DDBJ whole genome shotgun (WGS) entry which is preliminary data.</text>
</comment>
<name>A0A2K2FBE3_9CLOT</name>
<protein>
    <recommendedName>
        <fullName evidence="12">ABC transporter permease</fullName>
    </recommendedName>
</protein>
<evidence type="ECO:0000313" key="10">
    <source>
        <dbReference type="EMBL" id="PNT97713.1"/>
    </source>
</evidence>
<evidence type="ECO:0000256" key="6">
    <source>
        <dbReference type="ARBA" id="ARBA00038076"/>
    </source>
</evidence>
<dbReference type="PANTHER" id="PTHR30572:SF4">
    <property type="entry name" value="ABC TRANSPORTER PERMEASE YTRF"/>
    <property type="match status" value="1"/>
</dbReference>
<accession>A0A2K2FBE3</accession>
<dbReference type="Proteomes" id="UP000236151">
    <property type="component" value="Unassembled WGS sequence"/>
</dbReference>
<dbReference type="InterPro" id="IPR050250">
    <property type="entry name" value="Macrolide_Exporter_MacB"/>
</dbReference>
<feature type="domain" description="MacB-like periplasmic core" evidence="9">
    <location>
        <begin position="19"/>
        <end position="252"/>
    </location>
</feature>
<feature type="transmembrane region" description="Helical" evidence="7">
    <location>
        <begin position="20"/>
        <end position="40"/>
    </location>
</feature>
<gene>
    <name evidence="10" type="ORF">CDQ84_12740</name>
</gene>
<dbReference type="EMBL" id="NIOJ01000034">
    <property type="protein sequence ID" value="PNT97713.1"/>
    <property type="molecule type" value="Genomic_DNA"/>
</dbReference>
<reference evidence="11" key="1">
    <citation type="submission" date="2017-06" db="EMBL/GenBank/DDBJ databases">
        <title>Investigating the central metabolism of Clostridium thermosuccinogenes.</title>
        <authorList>
            <person name="Koendjbiharie J.G."/>
            <person name="Van Kranenburg R."/>
            <person name="Vriesendorp B."/>
        </authorList>
    </citation>
    <scope>NUCLEOTIDE SEQUENCE [LARGE SCALE GENOMIC DNA]</scope>
    <source>
        <strain evidence="11">DSM 5806</strain>
    </source>
</reference>
<sequence length="873" mass="97487">MNIVNKVTLKWLIMNKTRTIVTIIGVILSAAMITAVTTLISSAQNYAIKFTIAEEGDWHAVAYDVSSKGIEAISKRDDIKDAAVVKNSGYALLKGSINEYKPYLYIMELDDKAFKTLPVHLTEGRLPENEKEILISDHISGNGGVQYKIGDTLTLDVGDRVMGDGIVLGQKNTYAVSEDGEVLEKLVVKETRTFTVVGVCKRLSYRLENYFAPGYTILTKLNPQELTDDDDLDIYFKAKNPRKIYDIADSLQDIGENGLDYNSELLRFMGVSNIDNFNTVLLRLGAILIVLIMVGSIALIYNSFSISVSERKKQFGLLSCAGATSRQIKHSVFFEALAIAVIGIPLGVMSGILGIGVTLYFVGDLFASMITTNIPVSLRLSVSPLSIVVAALVALITILISAYIPARRAARVSAMDAIRQTTEIKLTGKQVKTSRLTRKIFKIEGDLGMKNMKRNRRRYRSTVISLFISVVLFVSVSAFSMYLRDSVMNVYENQKYDLLYSIDSKSLKDSTISAFNDILSLDSVKEGALVRYTYCDVKVQKEQVQGAWYEEKVSQGHISEGQDALVHVDLYSVDHDTFTDYVRELGLEESLFENPASPAGILVDKQHFFDQNMQKYRNTSIFDEHKPETLSLSVGYGDSDGKGNRRRTDIAIAAVADKAPFGIQDYAYKDTVLIIIDTGAEKSLFADIEPEWNGYMCFSSDKPFKAEEDMKKILSDAGLSSTDIYNVAEMLQDNRNLITILSVFSYGFIILISLITIANVFNTISTNVNLRRREFAMLKSVGMTDRSFRRMMNFECIFYGLKALIYGLPVSIFLTYLIYQSVNEGVDMAFYLPTQGILISIACVFLVVFSSMIYSMRKIGRENILDALKNENL</sequence>
<evidence type="ECO:0000256" key="5">
    <source>
        <dbReference type="ARBA" id="ARBA00023136"/>
    </source>
</evidence>
<dbReference type="GO" id="GO:0005886">
    <property type="term" value="C:plasma membrane"/>
    <property type="evidence" value="ECO:0007669"/>
    <property type="project" value="UniProtKB-SubCell"/>
</dbReference>
<evidence type="ECO:0000256" key="1">
    <source>
        <dbReference type="ARBA" id="ARBA00004651"/>
    </source>
</evidence>
<dbReference type="InterPro" id="IPR003838">
    <property type="entry name" value="ABC3_permease_C"/>
</dbReference>
<keyword evidence="3 7" id="KW-0812">Transmembrane</keyword>
<feature type="domain" description="ABC3 transporter permease C-terminal" evidence="8">
    <location>
        <begin position="287"/>
        <end position="413"/>
    </location>
</feature>
<dbReference type="PANTHER" id="PTHR30572">
    <property type="entry name" value="MEMBRANE COMPONENT OF TRANSPORTER-RELATED"/>
    <property type="match status" value="1"/>
</dbReference>
<feature type="transmembrane region" description="Helical" evidence="7">
    <location>
        <begin position="280"/>
        <end position="304"/>
    </location>
</feature>
<dbReference type="Pfam" id="PF02687">
    <property type="entry name" value="FtsX"/>
    <property type="match status" value="2"/>
</dbReference>
<comment type="subcellular location">
    <subcellularLocation>
        <location evidence="1">Cell membrane</location>
        <topology evidence="1">Multi-pass membrane protein</topology>
    </subcellularLocation>
</comment>
<dbReference type="Pfam" id="PF12704">
    <property type="entry name" value="MacB_PCD"/>
    <property type="match status" value="1"/>
</dbReference>
<evidence type="ECO:0008006" key="12">
    <source>
        <dbReference type="Google" id="ProtNLM"/>
    </source>
</evidence>
<keyword evidence="2" id="KW-1003">Cell membrane</keyword>
<feature type="transmembrane region" description="Helical" evidence="7">
    <location>
        <begin position="336"/>
        <end position="362"/>
    </location>
</feature>
<comment type="similarity">
    <text evidence="6">Belongs to the ABC-4 integral membrane protein family.</text>
</comment>
<keyword evidence="11" id="KW-1185">Reference proteome</keyword>
<evidence type="ECO:0000259" key="8">
    <source>
        <dbReference type="Pfam" id="PF02687"/>
    </source>
</evidence>
<dbReference type="InterPro" id="IPR025857">
    <property type="entry name" value="MacB_PCD"/>
</dbReference>
<feature type="domain" description="ABC3 transporter permease C-terminal" evidence="8">
    <location>
        <begin position="748"/>
        <end position="863"/>
    </location>
</feature>
<proteinExistence type="inferred from homology"/>
<dbReference type="AlphaFoldDB" id="A0A2K2FBE3"/>